<accession>A0A174L1E6</accession>
<evidence type="ECO:0000259" key="2">
    <source>
        <dbReference type="Pfam" id="PF07853"/>
    </source>
</evidence>
<keyword evidence="1" id="KW-1133">Transmembrane helix</keyword>
<keyword evidence="1" id="KW-0812">Transmembrane</keyword>
<feature type="transmembrane region" description="Helical" evidence="1">
    <location>
        <begin position="61"/>
        <end position="78"/>
    </location>
</feature>
<feature type="transmembrane region" description="Helical" evidence="1">
    <location>
        <begin position="133"/>
        <end position="155"/>
    </location>
</feature>
<reference evidence="3 4" key="1">
    <citation type="submission" date="2015-09" db="EMBL/GenBank/DDBJ databases">
        <authorList>
            <consortium name="Pathogen Informatics"/>
        </authorList>
    </citation>
    <scope>NUCLEOTIDE SEQUENCE [LARGE SCALE GENOMIC DNA]</scope>
    <source>
        <strain evidence="3 4">2789STDY5834876</strain>
    </source>
</reference>
<dbReference type="InterPro" id="IPR012867">
    <property type="entry name" value="DUF1648"/>
</dbReference>
<dbReference type="RefSeq" id="WP_055154987.1">
    <property type="nucleotide sequence ID" value="NZ_CYZU01000062.1"/>
</dbReference>
<dbReference type="STRING" id="39482.ERS852491_04440"/>
<proteinExistence type="predicted"/>
<feature type="transmembrane region" description="Helical" evidence="1">
    <location>
        <begin position="12"/>
        <end position="33"/>
    </location>
</feature>
<dbReference type="OrthoDB" id="9808690at2"/>
<dbReference type="EMBL" id="CYZU01000062">
    <property type="protein sequence ID" value="CUP16651.1"/>
    <property type="molecule type" value="Genomic_DNA"/>
</dbReference>
<dbReference type="Proteomes" id="UP000095544">
    <property type="component" value="Unassembled WGS sequence"/>
</dbReference>
<evidence type="ECO:0000313" key="4">
    <source>
        <dbReference type="Proteomes" id="UP000095544"/>
    </source>
</evidence>
<feature type="transmembrane region" description="Helical" evidence="1">
    <location>
        <begin position="106"/>
        <end position="127"/>
    </location>
</feature>
<evidence type="ECO:0000313" key="3">
    <source>
        <dbReference type="EMBL" id="CUP16651.1"/>
    </source>
</evidence>
<organism evidence="3 4">
    <name type="scientific">Faecalicatena contorta</name>
    <dbReference type="NCBI Taxonomy" id="39482"/>
    <lineage>
        <taxon>Bacteria</taxon>
        <taxon>Bacillati</taxon>
        <taxon>Bacillota</taxon>
        <taxon>Clostridia</taxon>
        <taxon>Lachnospirales</taxon>
        <taxon>Lachnospiraceae</taxon>
        <taxon>Faecalicatena</taxon>
    </lineage>
</organism>
<sequence>MNKKSKLPSTRYHKAVNLLCIAAMAAVFLYLIINWNHIPDQIPGHYNGAGEIDRWGNKSELWFTPILSVLMYLGISLCERTPGIWNTGVEVTRENKERIYRILKNMIVTMKLVVVFTFVFLSFYSALAKPLPAWFLPADMILVFGPMAFFLIQLYRKR</sequence>
<feature type="domain" description="DUF1648" evidence="2">
    <location>
        <begin position="25"/>
        <end position="67"/>
    </location>
</feature>
<dbReference type="Pfam" id="PF07853">
    <property type="entry name" value="DUF1648"/>
    <property type="match status" value="1"/>
</dbReference>
<dbReference type="AlphaFoldDB" id="A0A174L1E6"/>
<gene>
    <name evidence="3" type="ORF">ERS852491_04440</name>
</gene>
<keyword evidence="1" id="KW-0472">Membrane</keyword>
<evidence type="ECO:0000256" key="1">
    <source>
        <dbReference type="SAM" id="Phobius"/>
    </source>
</evidence>
<name>A0A174L1E6_9FIRM</name>
<protein>
    <submittedName>
        <fullName evidence="3">Predicted membrane protein</fullName>
    </submittedName>
</protein>